<proteinExistence type="predicted"/>
<organism evidence="1 2">
    <name type="scientific">Hypoxylon rubiginosum</name>
    <dbReference type="NCBI Taxonomy" id="110542"/>
    <lineage>
        <taxon>Eukaryota</taxon>
        <taxon>Fungi</taxon>
        <taxon>Dikarya</taxon>
        <taxon>Ascomycota</taxon>
        <taxon>Pezizomycotina</taxon>
        <taxon>Sordariomycetes</taxon>
        <taxon>Xylariomycetidae</taxon>
        <taxon>Xylariales</taxon>
        <taxon>Hypoxylaceae</taxon>
        <taxon>Hypoxylon</taxon>
    </lineage>
</organism>
<comment type="caution">
    <text evidence="1">The sequence shown here is derived from an EMBL/GenBank/DDBJ whole genome shotgun (WGS) entry which is preliminary data.</text>
</comment>
<evidence type="ECO:0000313" key="1">
    <source>
        <dbReference type="EMBL" id="KAI4859047.1"/>
    </source>
</evidence>
<protein>
    <submittedName>
        <fullName evidence="1">Uncharacterized protein</fullName>
    </submittedName>
</protein>
<sequence>MAEGIHMTAPALIPDMSIHQPTQDQNQHPILPIEMPPMLPDNQAVSDWSLPGFSPELPEWQFLSDFSTPSQSSQGYLQRQGSSPWMSVEPDSYPIAAQMTPNSTDSRTDGAVESHVPPIGNTANPDAKRKASPDTTKLVIVQYGDKEPEPKQRKIEFDLSSNRTISNIVRYDNKGQVQSIEHVYGTPNRKCDLHEKSPYEPCSACASTKRYKGISRFPCFLSRVSEAIFFRKGPSFQSPLYFERPSVYDLSDIAQETGVASQSSRELRTLELTQIAGARIEVRVTKFEQRPGDKVNRKVFNEDGDEYVLEMPHYCLTDLEKIQHNLKTYISNERGRYLDLLKEEGGITALTADTAIEYASKHPNSLTSMALDMWAYCRVIENPWSICGDDTLGLRTSPDPKSRWHRFIPITPMMDVQLDQIIIRNVLEPLRNKLLDLIDSTIQSLNPEKWFDCFISIYLLLNHIEWAVKHGNRFSKKYGLARRFSDMKLTESWFHTCKILLSRFHFINNGSAPFRLDWTKSSNVKFARLDELQVKFMQNIQHSINSSEPYFDTLRTRHQYEKDLYWTHQLFVNQWTPGLPHIVDELPG</sequence>
<dbReference type="Proteomes" id="UP001497700">
    <property type="component" value="Unassembled WGS sequence"/>
</dbReference>
<evidence type="ECO:0000313" key="2">
    <source>
        <dbReference type="Proteomes" id="UP001497700"/>
    </source>
</evidence>
<gene>
    <name evidence="1" type="ORF">F4820DRAFT_467432</name>
</gene>
<dbReference type="EMBL" id="MU393662">
    <property type="protein sequence ID" value="KAI4859047.1"/>
    <property type="molecule type" value="Genomic_DNA"/>
</dbReference>
<name>A0ACB9YIL1_9PEZI</name>
<reference evidence="1 2" key="1">
    <citation type="journal article" date="2022" name="New Phytol.">
        <title>Ecological generalism drives hyperdiversity of secondary metabolite gene clusters in xylarialean endophytes.</title>
        <authorList>
            <person name="Franco M.E.E."/>
            <person name="Wisecaver J.H."/>
            <person name="Arnold A.E."/>
            <person name="Ju Y.M."/>
            <person name="Slot J.C."/>
            <person name="Ahrendt S."/>
            <person name="Moore L.P."/>
            <person name="Eastman K.E."/>
            <person name="Scott K."/>
            <person name="Konkel Z."/>
            <person name="Mondo S.J."/>
            <person name="Kuo A."/>
            <person name="Hayes R.D."/>
            <person name="Haridas S."/>
            <person name="Andreopoulos B."/>
            <person name="Riley R."/>
            <person name="LaButti K."/>
            <person name="Pangilinan J."/>
            <person name="Lipzen A."/>
            <person name="Amirebrahimi M."/>
            <person name="Yan J."/>
            <person name="Adam C."/>
            <person name="Keymanesh K."/>
            <person name="Ng V."/>
            <person name="Louie K."/>
            <person name="Northen T."/>
            <person name="Drula E."/>
            <person name="Henrissat B."/>
            <person name="Hsieh H.M."/>
            <person name="Youens-Clark K."/>
            <person name="Lutzoni F."/>
            <person name="Miadlikowska J."/>
            <person name="Eastwood D.C."/>
            <person name="Hamelin R.C."/>
            <person name="Grigoriev I.V."/>
            <person name="U'Ren J.M."/>
        </authorList>
    </citation>
    <scope>NUCLEOTIDE SEQUENCE [LARGE SCALE GENOMIC DNA]</scope>
    <source>
        <strain evidence="1 2">CBS 119005</strain>
    </source>
</reference>
<keyword evidence="2" id="KW-1185">Reference proteome</keyword>
<accession>A0ACB9YIL1</accession>